<feature type="coiled-coil region" evidence="8">
    <location>
        <begin position="282"/>
        <end position="334"/>
    </location>
</feature>
<organism evidence="10 11">
    <name type="scientific">Vasconcelosia minhoensis LEGE 07310</name>
    <dbReference type="NCBI Taxonomy" id="915328"/>
    <lineage>
        <taxon>Bacteria</taxon>
        <taxon>Bacillati</taxon>
        <taxon>Cyanobacteriota</taxon>
        <taxon>Cyanophyceae</taxon>
        <taxon>Nodosilineales</taxon>
        <taxon>Cymatolegaceae</taxon>
        <taxon>Vasconcelosia</taxon>
        <taxon>Vasconcelosia minhoensis</taxon>
    </lineage>
</organism>
<dbReference type="GO" id="GO:0015562">
    <property type="term" value="F:efflux transmembrane transporter activity"/>
    <property type="evidence" value="ECO:0007669"/>
    <property type="project" value="InterPro"/>
</dbReference>
<keyword evidence="11" id="KW-1185">Reference proteome</keyword>
<dbReference type="SUPFAM" id="SSF56954">
    <property type="entry name" value="Outer membrane efflux proteins (OEP)"/>
    <property type="match status" value="1"/>
</dbReference>
<comment type="caution">
    <text evidence="10">The sequence shown here is derived from an EMBL/GenBank/DDBJ whole genome shotgun (WGS) entry which is preliminary data.</text>
</comment>
<evidence type="ECO:0000256" key="1">
    <source>
        <dbReference type="ARBA" id="ARBA00004442"/>
    </source>
</evidence>
<dbReference type="InterPro" id="IPR003423">
    <property type="entry name" value="OMP_efflux"/>
</dbReference>
<feature type="compositionally biased region" description="Low complexity" evidence="9">
    <location>
        <begin position="123"/>
        <end position="134"/>
    </location>
</feature>
<dbReference type="GO" id="GO:1990281">
    <property type="term" value="C:efflux pump complex"/>
    <property type="evidence" value="ECO:0007669"/>
    <property type="project" value="TreeGrafter"/>
</dbReference>
<keyword evidence="6" id="KW-0472">Membrane</keyword>
<evidence type="ECO:0000256" key="2">
    <source>
        <dbReference type="ARBA" id="ARBA00007613"/>
    </source>
</evidence>
<comment type="similarity">
    <text evidence="2">Belongs to the outer membrane factor (OMF) (TC 1.B.17) family.</text>
</comment>
<evidence type="ECO:0000256" key="6">
    <source>
        <dbReference type="ARBA" id="ARBA00023136"/>
    </source>
</evidence>
<dbReference type="GO" id="GO:0015288">
    <property type="term" value="F:porin activity"/>
    <property type="evidence" value="ECO:0007669"/>
    <property type="project" value="TreeGrafter"/>
</dbReference>
<evidence type="ECO:0000313" key="10">
    <source>
        <dbReference type="EMBL" id="MBE9076873.1"/>
    </source>
</evidence>
<keyword evidence="4" id="KW-1134">Transmembrane beta strand</keyword>
<dbReference type="Pfam" id="PF02321">
    <property type="entry name" value="OEP"/>
    <property type="match status" value="2"/>
</dbReference>
<dbReference type="EMBL" id="JADEXG010000010">
    <property type="protein sequence ID" value="MBE9076873.1"/>
    <property type="molecule type" value="Genomic_DNA"/>
</dbReference>
<evidence type="ECO:0000256" key="4">
    <source>
        <dbReference type="ARBA" id="ARBA00022452"/>
    </source>
</evidence>
<accession>A0A8J7AG31</accession>
<proteinExistence type="inferred from homology"/>
<feature type="region of interest" description="Disordered" evidence="9">
    <location>
        <begin position="54"/>
        <end position="166"/>
    </location>
</feature>
<dbReference type="Gene3D" id="1.20.1600.10">
    <property type="entry name" value="Outer membrane efflux proteins (OEP)"/>
    <property type="match status" value="1"/>
</dbReference>
<gene>
    <name evidence="10" type="ORF">IQ241_06125</name>
</gene>
<evidence type="ECO:0000256" key="8">
    <source>
        <dbReference type="SAM" id="Coils"/>
    </source>
</evidence>
<protein>
    <submittedName>
        <fullName evidence="10">TolC family protein</fullName>
    </submittedName>
</protein>
<dbReference type="PANTHER" id="PTHR30026:SF21">
    <property type="entry name" value="SLR1270 PROTEIN"/>
    <property type="match status" value="1"/>
</dbReference>
<reference evidence="10" key="1">
    <citation type="submission" date="2020-10" db="EMBL/GenBank/DDBJ databases">
        <authorList>
            <person name="Castelo-Branco R."/>
            <person name="Eusebio N."/>
            <person name="Adriana R."/>
            <person name="Vieira A."/>
            <person name="Brugerolle De Fraissinette N."/>
            <person name="Rezende De Castro R."/>
            <person name="Schneider M.P."/>
            <person name="Vasconcelos V."/>
            <person name="Leao P.N."/>
        </authorList>
    </citation>
    <scope>NUCLEOTIDE SEQUENCE</scope>
    <source>
        <strain evidence="10">LEGE 07310</strain>
    </source>
</reference>
<keyword evidence="3" id="KW-0813">Transport</keyword>
<dbReference type="AlphaFoldDB" id="A0A8J7AG31"/>
<keyword evidence="7" id="KW-0998">Cell outer membrane</keyword>
<dbReference type="PANTHER" id="PTHR30026">
    <property type="entry name" value="OUTER MEMBRANE PROTEIN TOLC"/>
    <property type="match status" value="1"/>
</dbReference>
<evidence type="ECO:0000313" key="11">
    <source>
        <dbReference type="Proteomes" id="UP000636505"/>
    </source>
</evidence>
<comment type="subcellular location">
    <subcellularLocation>
        <location evidence="1">Cell outer membrane</location>
    </subcellularLocation>
</comment>
<evidence type="ECO:0000256" key="9">
    <source>
        <dbReference type="SAM" id="MobiDB-lite"/>
    </source>
</evidence>
<evidence type="ECO:0000256" key="5">
    <source>
        <dbReference type="ARBA" id="ARBA00022692"/>
    </source>
</evidence>
<keyword evidence="5" id="KW-0812">Transmembrane</keyword>
<name>A0A8J7AG31_9CYAN</name>
<sequence length="598" mass="64436">MRHLNSAALFLVVTGSAIALFHQPVRAAERLPEIEPRPSGADALSARVATSAVQSALPPVPEPISADPPRNRFPAAVKPTALPKQRLKSELAPSSGHPGENLAQLPVLNEPAESPASPPPSESAPTAPSEPAASDELTEPEAEPEPIASPATVPLPPGDLVADPNPLNFPTQPEEVNVADVRVITLAEAVELAYLNSQSLQVALLERARAEAAVDEAKAALYPSLDASSSVTTQESQSGGLGDLGAQLGIEEDSGSDVDTSLDGSLDLSYSVFTSGGRRASIRAAELQLRFNELEIERIQEQLRLDTATLYYNLQESTEQIRIAQDALGESERNLRDSQLRQQAGVGTRFDVLRAEVEVANDRQSLIQAQGEERTVQRNLARLLNLPPTAGVQATAVEVAESWPLTLEESIVLAFQNRAELEEQLLQRDISDQQRIVALSAVRPQVSLFANYTVQNVLTNNDTGFNDNYAFGARFNMNLFDGGAARASARQQERNSEIAEQRFSETQDQVRFEVEEAYFDLETNQENISTAQLAVISAEESLRLANLRLEAGVGTQLDVLTAQSDLTDAQVNLVQAILGYNRALAALQRAVSNLGSTL</sequence>
<evidence type="ECO:0000256" key="7">
    <source>
        <dbReference type="ARBA" id="ARBA00023237"/>
    </source>
</evidence>
<dbReference type="RefSeq" id="WP_193905536.1">
    <property type="nucleotide sequence ID" value="NZ_JADEXG010000010.1"/>
</dbReference>
<dbReference type="GO" id="GO:0009279">
    <property type="term" value="C:cell outer membrane"/>
    <property type="evidence" value="ECO:0007669"/>
    <property type="project" value="UniProtKB-SubCell"/>
</dbReference>
<dbReference type="InterPro" id="IPR051906">
    <property type="entry name" value="TolC-like"/>
</dbReference>
<dbReference type="Proteomes" id="UP000636505">
    <property type="component" value="Unassembled WGS sequence"/>
</dbReference>
<evidence type="ECO:0000256" key="3">
    <source>
        <dbReference type="ARBA" id="ARBA00022448"/>
    </source>
</evidence>
<keyword evidence="8" id="KW-0175">Coiled coil</keyword>